<evidence type="ECO:0000256" key="3">
    <source>
        <dbReference type="ARBA" id="ARBA00023242"/>
    </source>
</evidence>
<evidence type="ECO:0000256" key="1">
    <source>
        <dbReference type="ARBA" id="ARBA00004123"/>
    </source>
</evidence>
<feature type="region of interest" description="Disordered" evidence="4">
    <location>
        <begin position="63"/>
        <end position="110"/>
    </location>
</feature>
<keyword evidence="3" id="KW-0539">Nucleus</keyword>
<evidence type="ECO:0000256" key="5">
    <source>
        <dbReference type="SAM" id="Phobius"/>
    </source>
</evidence>
<dbReference type="EMBL" id="LSRX01000012">
    <property type="protein sequence ID" value="OLQ14663.1"/>
    <property type="molecule type" value="Genomic_DNA"/>
</dbReference>
<feature type="domain" description="Nucleoporin Nup54 alpha-helical" evidence="6">
    <location>
        <begin position="1067"/>
        <end position="1110"/>
    </location>
</feature>
<feature type="transmembrane region" description="Helical" evidence="5">
    <location>
        <begin position="453"/>
        <end position="476"/>
    </location>
</feature>
<dbReference type="GO" id="GO:0006607">
    <property type="term" value="P:NLS-bearing protein import into nucleus"/>
    <property type="evidence" value="ECO:0007669"/>
    <property type="project" value="TreeGrafter"/>
</dbReference>
<comment type="subcellular location">
    <subcellularLocation>
        <location evidence="1">Nucleus</location>
    </subcellularLocation>
</comment>
<sequence length="2113" mass="225270">MTDNADSFILGSCEVWELIKVNPAIDAVGLDISSYPFEHMMLPCASRPWRSCSLSSKRRVSNRNLTGLTEEDAVSGGPRGFRDGAADVPSAPDVEFGQGQPYQPARPGDGAASELEYLRGEVFSLSASVPAFSEVRYGYRDAGVASGGPHKTTDTTQLGGERGAGLGYRRLKEQLTQNNAQLTARGAENTGTRHNLVIRDLSIKQGPERTGLAVRGADDMQYMNQPNLHPAVVGQRAEDESGGNMACFSNATPLRKTKDISRPGSCVMTALVPEPAPTLKKIQIPEKEVDESSVCFVSLLRADDNFAFRMSRTQLSRVVVEVQASSAMPVLALQAGDESSEDEDEEARLQKERQQKQDAYRQKTIDMELAKLTGIKGVPVPNRPAPPQSPGRTKKAIPNDFLVAKPRSALERTLNSTLGRALTIFVTVVNFIVLLWMTTIWNSPQMWLSGQALPVATLTFLVGTHFYTAVPVLAGYSGLMVPETGVDWKIYFVLYRMCYFTSVPSVVLMYFGPGERLAFGESEGGLEDISLTELTLGSYKYFRAFDGFVALNLTKGITETLEKTVHNRNVPRLSRYRDAEIVNNREPFSNEEEPTVPPGFMETYRIAPVFLQWAPCTTRYRISAGCLNQNQVVGWAVATSRALCTNLRMVSCRVQNPLLEPVYRCSTNATKGREFKGTINGLCGRSIPAPNPQVIDELSALLLLDGWPESRLPNASHGWYDVWPEPCVSNAEACNQHWSLLESLGLAFSCVTVTLAVLPLLIDCSTDSRIRGAMAFQEVALPAAAVASLEALQPPAVVASSEGALAQEVVPLAAAAASSELLQLIRSSERARVALPAAVEDCLGPPQLPAEVASSVLARVAWRKVALPAAAVETPEPPAAAEGELPAVEGELPAAAVASSGPTRAAWQHAPWASCGASSGGGGLFGASSGGFAASSGGGLFGAAPASSGGGLFGASTGGGLFGASSSGSSGGLFGAASAGSMGAAIPNAQEAQLVCMELARRMEDLYPVLGRAAGDRQSAAQAAAQGGGAVGRLPSASNFLAYSYSFSSNPQLLAQANTPQAFNPLQHVDPVKWLQALQSNPDPTSCYPESMVGLPSLEQRLQQQQKIVAPPDPAVAMSFRGVLLGACVALCHAASLSPLYQYAFQARTFQEATFTATTEAVVLSGRSPRECSDQLDFTDANVSFVALALTDKGQGCFGQAAYSNGDFPIVMGTVQLGEDTFDAFEIQPPQASAEQFVASGQQLYIRLSNTSSDYRLYRLENGVLIPMAQLKSDITNSFVPTGMAVEGLSTAAVYLVLSASRSLPAPAKRILSGHGVTECAETFPEAETFGDISLVTMKSNSGTCWKDLRYSNTDYTVEIGDLTGSDGNSFTAYRISPPAVTATQFTASGTHLYIRQATAGPTNIWTFMEASGFSIVDTMNAAETYNRTSVRVDQLSEAMLVILQPTSTRVSIWPLEATEVEAALLAWIGDSTGGSFSLSARRFAVPGQPFRPDTDWSYGPGTHTGNYGTYKRFFAVTHSDGREGVVWQDFAGDAVKLTWLAADYLSSQTVQLSPLSSTIFVGAVGDAQGNVVLLLGAAGSPDDKTATSSTEVVKYDAAGTELLRVALPTTDLDIHAFSSSGASFAWDLGSGTIGVSLARTMTRASDGLNHQGGIAFVLNATTLQMITNYGQTSGHSFANSLTVSQKDGWYLGKDLGDNYPRGINLWELKATSRSWKKRLVYAFKTKHGTSETSPAGAVYPRYDEISTSDQTYYKWSNDNYVYTELAHPGLHEINDTVLVFFAGESPPLDNAVVGEALNVARNVGFVKIPRDLSSDAVLSPGPDETGGFYTFGGGWSDQTNRGVSFLTSKTEVGDSVSRLKTAELGGAILLFWEVWSRTAYNKSECMVVDPNGAVLQGQTSLEYPVMLPFADDVVVINGKAVAYAGSPEHQLVRFEFCYQGCDSPRATSTTSNGSPGGEEGGGNGEEGGGNGGEEGGDSSDASAAVEDMGSALEELRTGMGNLKHHLQECRQRQQRLQRQLLQVVVALERRALHTGAAQRKPRDEAQLDARLAKLEEVCCAPGGARARLEELSVQLRQLLPGSQIAGLLAADGGGRLGLASDAGQVQRQLASR</sequence>
<comment type="caution">
    <text evidence="7">The sequence shown here is derived from an EMBL/GenBank/DDBJ whole genome shotgun (WGS) entry which is preliminary data.</text>
</comment>
<dbReference type="InterPro" id="IPR025712">
    <property type="entry name" value="Nup54_alpha-helical_dom"/>
</dbReference>
<dbReference type="InterPro" id="IPR024864">
    <property type="entry name" value="Nup54/Nup57/Nup44"/>
</dbReference>
<accession>A0A1Q9F4P8</accession>
<evidence type="ECO:0000313" key="7">
    <source>
        <dbReference type="EMBL" id="OLQ14663.1"/>
    </source>
</evidence>
<feature type="region of interest" description="Disordered" evidence="4">
    <location>
        <begin position="1945"/>
        <end position="1988"/>
    </location>
</feature>
<feature type="compositionally biased region" description="Basic and acidic residues" evidence="4">
    <location>
        <begin position="347"/>
        <end position="360"/>
    </location>
</feature>
<keyword evidence="2" id="KW-0813">Transport</keyword>
<keyword evidence="5" id="KW-0812">Transmembrane</keyword>
<dbReference type="Pfam" id="PF13874">
    <property type="entry name" value="Nup54"/>
    <property type="match status" value="1"/>
</dbReference>
<feature type="compositionally biased region" description="Gly residues" evidence="4">
    <location>
        <begin position="1955"/>
        <end position="1974"/>
    </location>
</feature>
<organism evidence="7 8">
    <name type="scientific">Symbiodinium microadriaticum</name>
    <name type="common">Dinoflagellate</name>
    <name type="synonym">Zooxanthella microadriatica</name>
    <dbReference type="NCBI Taxonomy" id="2951"/>
    <lineage>
        <taxon>Eukaryota</taxon>
        <taxon>Sar</taxon>
        <taxon>Alveolata</taxon>
        <taxon>Dinophyceae</taxon>
        <taxon>Suessiales</taxon>
        <taxon>Symbiodiniaceae</taxon>
        <taxon>Symbiodinium</taxon>
    </lineage>
</organism>
<evidence type="ECO:0000259" key="6">
    <source>
        <dbReference type="Pfam" id="PF13874"/>
    </source>
</evidence>
<feature type="transmembrane region" description="Helical" evidence="5">
    <location>
        <begin position="488"/>
        <end position="511"/>
    </location>
</feature>
<dbReference type="Proteomes" id="UP000186817">
    <property type="component" value="Unassembled WGS sequence"/>
</dbReference>
<name>A0A1Q9F4P8_SYMMI</name>
<dbReference type="GO" id="GO:0017056">
    <property type="term" value="F:structural constituent of nuclear pore"/>
    <property type="evidence" value="ECO:0007669"/>
    <property type="project" value="TreeGrafter"/>
</dbReference>
<keyword evidence="5" id="KW-0472">Membrane</keyword>
<evidence type="ECO:0000256" key="4">
    <source>
        <dbReference type="SAM" id="MobiDB-lite"/>
    </source>
</evidence>
<keyword evidence="8" id="KW-1185">Reference proteome</keyword>
<dbReference type="PANTHER" id="PTHR13000">
    <property type="entry name" value="NUCLEOPORIN P54"/>
    <property type="match status" value="1"/>
</dbReference>
<feature type="transmembrane region" description="Helical" evidence="5">
    <location>
        <begin position="421"/>
        <end position="441"/>
    </location>
</feature>
<feature type="region of interest" description="Disordered" evidence="4">
    <location>
        <begin position="376"/>
        <end position="395"/>
    </location>
</feature>
<keyword evidence="5" id="KW-1133">Transmembrane helix</keyword>
<evidence type="ECO:0000256" key="2">
    <source>
        <dbReference type="ARBA" id="ARBA00022448"/>
    </source>
</evidence>
<gene>
    <name evidence="7" type="primary">nup98</name>
    <name evidence="7" type="ORF">AK812_SmicGene1143</name>
</gene>
<reference evidence="7 8" key="1">
    <citation type="submission" date="2016-02" db="EMBL/GenBank/DDBJ databases">
        <title>Genome analysis of coral dinoflagellate symbionts highlights evolutionary adaptations to a symbiotic lifestyle.</title>
        <authorList>
            <person name="Aranda M."/>
            <person name="Li Y."/>
            <person name="Liew Y.J."/>
            <person name="Baumgarten S."/>
            <person name="Simakov O."/>
            <person name="Wilson M."/>
            <person name="Piel J."/>
            <person name="Ashoor H."/>
            <person name="Bougouffa S."/>
            <person name="Bajic V.B."/>
            <person name="Ryu T."/>
            <person name="Ravasi T."/>
            <person name="Bayer T."/>
            <person name="Micklem G."/>
            <person name="Kim H."/>
            <person name="Bhak J."/>
            <person name="Lajeunesse T.C."/>
            <person name="Voolstra C.R."/>
        </authorList>
    </citation>
    <scope>NUCLEOTIDE SEQUENCE [LARGE SCALE GENOMIC DNA]</scope>
    <source>
        <strain evidence="7 8">CCMP2467</strain>
    </source>
</reference>
<protein>
    <submittedName>
        <fullName evidence="7">Nuclear pore complex protein Nup98-Nup96</fullName>
    </submittedName>
</protein>
<dbReference type="OrthoDB" id="429002at2759"/>
<dbReference type="PANTHER" id="PTHR13000:SF0">
    <property type="entry name" value="NUCLEOPORIN P54"/>
    <property type="match status" value="1"/>
</dbReference>
<evidence type="ECO:0000313" key="8">
    <source>
        <dbReference type="Proteomes" id="UP000186817"/>
    </source>
</evidence>
<proteinExistence type="predicted"/>
<feature type="region of interest" description="Disordered" evidence="4">
    <location>
        <begin position="335"/>
        <end position="360"/>
    </location>
</feature>
<dbReference type="GO" id="GO:0044613">
    <property type="term" value="C:nuclear pore central transport channel"/>
    <property type="evidence" value="ECO:0007669"/>
    <property type="project" value="TreeGrafter"/>
</dbReference>
<dbReference type="GO" id="GO:0036228">
    <property type="term" value="P:protein localization to nuclear inner membrane"/>
    <property type="evidence" value="ECO:0007669"/>
    <property type="project" value="TreeGrafter"/>
</dbReference>
<dbReference type="GO" id="GO:0006999">
    <property type="term" value="P:nuclear pore organization"/>
    <property type="evidence" value="ECO:0007669"/>
    <property type="project" value="TreeGrafter"/>
</dbReference>